<dbReference type="RefSeq" id="NP_891885.1">
    <property type="nucleotide sequence ID" value="NC_005068.1"/>
</dbReference>
<keyword evidence="2" id="KW-1185">Reference proteome</keyword>
<dbReference type="GO" id="GO:0019083">
    <property type="term" value="P:viral transcription"/>
    <property type="evidence" value="ECO:0007669"/>
    <property type="project" value="InterPro"/>
</dbReference>
<dbReference type="Pfam" id="PF03041">
    <property type="entry name" value="Baculo_LEF-2"/>
    <property type="match status" value="1"/>
</dbReference>
<name>Q7T5Q1_GVCL</name>
<evidence type="ECO:0000313" key="2">
    <source>
        <dbReference type="Proteomes" id="UP000203359"/>
    </source>
</evidence>
<organismHost>
    <name type="scientific">Tortricidae</name>
    <dbReference type="NCBI Taxonomy" id="7139"/>
</organismHost>
<dbReference type="GeneID" id="1725002"/>
<dbReference type="EMBL" id="AY229987">
    <property type="protein sequence ID" value="AAQ21633.1"/>
    <property type="molecule type" value="Genomic_DNA"/>
</dbReference>
<protein>
    <submittedName>
        <fullName evidence="1">Lef-2</fullName>
    </submittedName>
</protein>
<proteinExistence type="predicted"/>
<sequence length="168" mass="19910">MSDYTVFHPRLPVESDKIYKVDIFLMRWANINLNTSFLPGGRFFLVSGICLKNLINKSKSFEEHKEMVYDVKKTNVCFLTYTNREDIIKIYRKIFYSKSNAKTEESFKKLCIRPRTNRYACRLSFNYLVVKRLQCCECNNICVYDALKLFYLMDSKCVKQVDNLVAKL</sequence>
<dbReference type="InterPro" id="IPR004283">
    <property type="entry name" value="Lef-2"/>
</dbReference>
<accession>Q7T5Q1</accession>
<reference evidence="1 2" key="3">
    <citation type="journal article" date="2002" name="J. Gen. Virol.">
        <title>The expansion of a hypervariable, non-hr ori-like region in the genome of Cryptophlebia leucotreta granulovirus provides in vivo evidence for the utilization of baculovirus non-hr oris during replication.</title>
        <authorList>
            <person name="Jehle J.A."/>
        </authorList>
    </citation>
    <scope>NUCLEOTIDE SEQUENCE [LARGE SCALE GENOMIC DNA]</scope>
    <source>
        <strain evidence="1">CV3</strain>
    </source>
</reference>
<dbReference type="OrthoDB" id="19212at10239"/>
<evidence type="ECO:0000313" key="1">
    <source>
        <dbReference type="EMBL" id="AAQ21633.1"/>
    </source>
</evidence>
<dbReference type="Proteomes" id="UP000203359">
    <property type="component" value="Segment"/>
</dbReference>
<dbReference type="KEGG" id="vg:1725002"/>
<organism evidence="1 2">
    <name type="scientific">Cryptophlebia leucotreta granulosis virus</name>
    <name type="common">ClGV</name>
    <name type="synonym">Cryptophlebia leucotreta granulovirus</name>
    <dbReference type="NCBI Taxonomy" id="35254"/>
    <lineage>
        <taxon>Viruses</taxon>
        <taxon>Viruses incertae sedis</taxon>
        <taxon>Naldaviricetes</taxon>
        <taxon>Lefavirales</taxon>
        <taxon>Baculoviridae</taxon>
        <taxon>Betabaculovirus</taxon>
        <taxon>Betabaculovirus cryleucotretae</taxon>
    </lineage>
</organism>
<reference evidence="1 2" key="2">
    <citation type="journal article" date="1994" name="J. Gen. Virol.">
        <title>The granulin gene region of Cryptophlebia leucotreta granulosis virus: sequence analysis and phylogenetic considerations.</title>
        <authorList>
            <person name="Jehle J.A."/>
            <person name="Backhaus H."/>
        </authorList>
    </citation>
    <scope>NUCLEOTIDE SEQUENCE [LARGE SCALE GENOMIC DNA]</scope>
    <source>
        <strain evidence="1">CV3</strain>
    </source>
</reference>
<reference evidence="1 2" key="1">
    <citation type="journal article" date="1994" name="J. Gen. Virol.">
        <title>Genome organization of the DNA-binding protein gene region of Cryptophlebia leucotreta granulosis virus is closely related to that of nuclear polyhedrosis viruses.</title>
        <authorList>
            <person name="Jehle J.A."/>
            <person name="Backhaus H."/>
        </authorList>
    </citation>
    <scope>NUCLEOTIDE SEQUENCE [LARGE SCALE GENOMIC DNA]</scope>
    <source>
        <strain evidence="1">CV3</strain>
    </source>
</reference>
<reference evidence="1 2" key="4">
    <citation type="journal article" date="2003" name="Virology">
        <title>The genome of the Cryptophlebia leucotreta granulovirus.</title>
        <authorList>
            <person name="Lange M."/>
            <person name="Jehle J.A."/>
        </authorList>
    </citation>
    <scope>NUCLEOTIDE SEQUENCE [LARGE SCALE GENOMIC DNA]</scope>
    <source>
        <strain evidence="1">CV3</strain>
    </source>
</reference>